<protein>
    <submittedName>
        <fullName evidence="2">Uncharacterized protein</fullName>
    </submittedName>
</protein>
<dbReference type="Proteomes" id="UP000462212">
    <property type="component" value="Unassembled WGS sequence"/>
</dbReference>
<organism evidence="2 3">
    <name type="scientific">Lachnellula subtilissima</name>
    <dbReference type="NCBI Taxonomy" id="602034"/>
    <lineage>
        <taxon>Eukaryota</taxon>
        <taxon>Fungi</taxon>
        <taxon>Dikarya</taxon>
        <taxon>Ascomycota</taxon>
        <taxon>Pezizomycotina</taxon>
        <taxon>Leotiomycetes</taxon>
        <taxon>Helotiales</taxon>
        <taxon>Lachnaceae</taxon>
        <taxon>Lachnellula</taxon>
    </lineage>
</organism>
<keyword evidence="1" id="KW-0732">Signal</keyword>
<reference evidence="2 3" key="1">
    <citation type="submission" date="2018-05" db="EMBL/GenBank/DDBJ databases">
        <title>Genome sequencing and assembly of the regulated plant pathogen Lachnellula willkommii and related sister species for the development of diagnostic species identification markers.</title>
        <authorList>
            <person name="Giroux E."/>
            <person name="Bilodeau G."/>
        </authorList>
    </citation>
    <scope>NUCLEOTIDE SEQUENCE [LARGE SCALE GENOMIC DNA]</scope>
    <source>
        <strain evidence="2 3">CBS 197.66</strain>
    </source>
</reference>
<gene>
    <name evidence="2" type="ORF">LSUB1_G008648</name>
</gene>
<dbReference type="EMBL" id="QGMJ01001297">
    <property type="protein sequence ID" value="TVY31754.1"/>
    <property type="molecule type" value="Genomic_DNA"/>
</dbReference>
<dbReference type="AlphaFoldDB" id="A0A8H8RBA9"/>
<proteinExistence type="predicted"/>
<accession>A0A8H8RBA9</accession>
<evidence type="ECO:0000313" key="3">
    <source>
        <dbReference type="Proteomes" id="UP000462212"/>
    </source>
</evidence>
<sequence>MKIFASFAIALVSSSFCAASGDLPPRDNAVNCSIGLARWSGSNLWDVTVYNVPQPLRQDTNIIATLKNQNMGKGDSITVTDGVPHAITISNVDNVPAFDYDTQDIEAPIADPDTGKTKVQLKFEIPDQKYSWTTDDCGAGSVVFSAGIESWTCDFPCATAAAREL</sequence>
<evidence type="ECO:0000256" key="1">
    <source>
        <dbReference type="SAM" id="SignalP"/>
    </source>
</evidence>
<keyword evidence="3" id="KW-1185">Reference proteome</keyword>
<feature type="signal peptide" evidence="1">
    <location>
        <begin position="1"/>
        <end position="19"/>
    </location>
</feature>
<feature type="chain" id="PRO_5033993713" evidence="1">
    <location>
        <begin position="20"/>
        <end position="165"/>
    </location>
</feature>
<name>A0A8H8RBA9_9HELO</name>
<evidence type="ECO:0000313" key="2">
    <source>
        <dbReference type="EMBL" id="TVY31754.1"/>
    </source>
</evidence>
<dbReference type="OrthoDB" id="3478641at2759"/>
<comment type="caution">
    <text evidence="2">The sequence shown here is derived from an EMBL/GenBank/DDBJ whole genome shotgun (WGS) entry which is preliminary data.</text>
</comment>